<dbReference type="Pfam" id="PF00046">
    <property type="entry name" value="Homeodomain"/>
    <property type="match status" value="1"/>
</dbReference>
<evidence type="ECO:0000256" key="6">
    <source>
        <dbReference type="ARBA" id="ARBA00023163"/>
    </source>
</evidence>
<protein>
    <recommendedName>
        <fullName evidence="11">Homeobox domain-containing protein</fullName>
    </recommendedName>
</protein>
<dbReference type="InterPro" id="IPR003106">
    <property type="entry name" value="Leu_zip_homeo"/>
</dbReference>
<evidence type="ECO:0000256" key="2">
    <source>
        <dbReference type="ARBA" id="ARBA00006074"/>
    </source>
</evidence>
<dbReference type="GO" id="GO:0005634">
    <property type="term" value="C:nucleus"/>
    <property type="evidence" value="ECO:0007669"/>
    <property type="project" value="UniProtKB-SubCell"/>
</dbReference>
<reference evidence="13" key="2">
    <citation type="journal article" date="2017" name="Nat. Plants">
        <title>The Aegilops tauschii genome reveals multiple impacts of transposons.</title>
        <authorList>
            <person name="Zhao G."/>
            <person name="Zou C."/>
            <person name="Li K."/>
            <person name="Wang K."/>
            <person name="Li T."/>
            <person name="Gao L."/>
            <person name="Zhang X."/>
            <person name="Wang H."/>
            <person name="Yang Z."/>
            <person name="Liu X."/>
            <person name="Jiang W."/>
            <person name="Mao L."/>
            <person name="Kong X."/>
            <person name="Jiao Y."/>
            <person name="Jia J."/>
        </authorList>
    </citation>
    <scope>NUCLEOTIDE SEQUENCE [LARGE SCALE GENOMIC DNA]</scope>
    <source>
        <strain evidence="13">cv. AL8/78</strain>
    </source>
</reference>
<keyword evidence="3" id="KW-0805">Transcription regulation</keyword>
<dbReference type="SUPFAM" id="SSF46689">
    <property type="entry name" value="Homeodomain-like"/>
    <property type="match status" value="1"/>
</dbReference>
<dbReference type="PRINTS" id="PR00031">
    <property type="entry name" value="HTHREPRESSR"/>
</dbReference>
<keyword evidence="7 8" id="KW-0539">Nucleus</keyword>
<evidence type="ECO:0000256" key="7">
    <source>
        <dbReference type="ARBA" id="ARBA00023242"/>
    </source>
</evidence>
<dbReference type="InterPro" id="IPR017970">
    <property type="entry name" value="Homeobox_CS"/>
</dbReference>
<dbReference type="GO" id="GO:0000981">
    <property type="term" value="F:DNA-binding transcription factor activity, RNA polymerase II-specific"/>
    <property type="evidence" value="ECO:0007669"/>
    <property type="project" value="InterPro"/>
</dbReference>
<evidence type="ECO:0000256" key="4">
    <source>
        <dbReference type="ARBA" id="ARBA00023125"/>
    </source>
</evidence>
<dbReference type="Gene3D" id="1.10.10.60">
    <property type="entry name" value="Homeodomain-like"/>
    <property type="match status" value="1"/>
</dbReference>
<proteinExistence type="inferred from homology"/>
<dbReference type="PANTHER" id="PTHR45714:SF90">
    <property type="entry name" value="HOMEOBOX DOMAIN-CONTAINING PROTEIN"/>
    <property type="match status" value="1"/>
</dbReference>
<evidence type="ECO:0000256" key="9">
    <source>
        <dbReference type="RuleBase" id="RU000682"/>
    </source>
</evidence>
<keyword evidence="5 8" id="KW-0371">Homeobox</keyword>
<evidence type="ECO:0000313" key="13">
    <source>
        <dbReference type="Proteomes" id="UP000015105"/>
    </source>
</evidence>
<dbReference type="Pfam" id="PF02183">
    <property type="entry name" value="HALZ"/>
    <property type="match status" value="1"/>
</dbReference>
<evidence type="ECO:0000256" key="8">
    <source>
        <dbReference type="PROSITE-ProRule" id="PRU00108"/>
    </source>
</evidence>
<organism evidence="12 13">
    <name type="scientific">Aegilops tauschii subsp. strangulata</name>
    <name type="common">Goatgrass</name>
    <dbReference type="NCBI Taxonomy" id="200361"/>
    <lineage>
        <taxon>Eukaryota</taxon>
        <taxon>Viridiplantae</taxon>
        <taxon>Streptophyta</taxon>
        <taxon>Embryophyta</taxon>
        <taxon>Tracheophyta</taxon>
        <taxon>Spermatophyta</taxon>
        <taxon>Magnoliopsida</taxon>
        <taxon>Liliopsida</taxon>
        <taxon>Poales</taxon>
        <taxon>Poaceae</taxon>
        <taxon>BOP clade</taxon>
        <taxon>Pooideae</taxon>
        <taxon>Triticodae</taxon>
        <taxon>Triticeae</taxon>
        <taxon>Triticinae</taxon>
        <taxon>Aegilops</taxon>
    </lineage>
</organism>
<accession>A0A453QLE9</accession>
<evidence type="ECO:0000313" key="12">
    <source>
        <dbReference type="EnsemblPlants" id="AET7Gv20219600.12"/>
    </source>
</evidence>
<feature type="DNA-binding region" description="Homeobox" evidence="8">
    <location>
        <begin position="99"/>
        <end position="158"/>
    </location>
</feature>
<feature type="region of interest" description="Disordered" evidence="10">
    <location>
        <begin position="20"/>
        <end position="102"/>
    </location>
</feature>
<dbReference type="SMART" id="SM00340">
    <property type="entry name" value="HALZ"/>
    <property type="match status" value="1"/>
</dbReference>
<evidence type="ECO:0000259" key="11">
    <source>
        <dbReference type="PROSITE" id="PS50071"/>
    </source>
</evidence>
<evidence type="ECO:0000256" key="1">
    <source>
        <dbReference type="ARBA" id="ARBA00004123"/>
    </source>
</evidence>
<dbReference type="InterPro" id="IPR000047">
    <property type="entry name" value="HTH_motif"/>
</dbReference>
<dbReference type="Gramene" id="AET7Gv20219600.12">
    <property type="protein sequence ID" value="AET7Gv20219600.12"/>
    <property type="gene ID" value="AET7Gv20219600"/>
</dbReference>
<keyword evidence="13" id="KW-1185">Reference proteome</keyword>
<dbReference type="CDD" id="cd00086">
    <property type="entry name" value="homeodomain"/>
    <property type="match status" value="1"/>
</dbReference>
<reference evidence="13" key="1">
    <citation type="journal article" date="2014" name="Science">
        <title>Ancient hybridizations among the ancestral genomes of bread wheat.</title>
        <authorList>
            <consortium name="International Wheat Genome Sequencing Consortium,"/>
            <person name="Marcussen T."/>
            <person name="Sandve S.R."/>
            <person name="Heier L."/>
            <person name="Spannagl M."/>
            <person name="Pfeifer M."/>
            <person name="Jakobsen K.S."/>
            <person name="Wulff B.B."/>
            <person name="Steuernagel B."/>
            <person name="Mayer K.F."/>
            <person name="Olsen O.A."/>
        </authorList>
    </citation>
    <scope>NUCLEOTIDE SEQUENCE [LARGE SCALE GENOMIC DNA]</scope>
    <source>
        <strain evidence="13">cv. AL8/78</strain>
    </source>
</reference>
<dbReference type="Proteomes" id="UP000015105">
    <property type="component" value="Chromosome 7D"/>
</dbReference>
<reference evidence="12" key="3">
    <citation type="journal article" date="2017" name="Nature">
        <title>Genome sequence of the progenitor of the wheat D genome Aegilops tauschii.</title>
        <authorList>
            <person name="Luo M.C."/>
            <person name="Gu Y.Q."/>
            <person name="Puiu D."/>
            <person name="Wang H."/>
            <person name="Twardziok S.O."/>
            <person name="Deal K.R."/>
            <person name="Huo N."/>
            <person name="Zhu T."/>
            <person name="Wang L."/>
            <person name="Wang Y."/>
            <person name="McGuire P.E."/>
            <person name="Liu S."/>
            <person name="Long H."/>
            <person name="Ramasamy R.K."/>
            <person name="Rodriguez J.C."/>
            <person name="Van S.L."/>
            <person name="Yuan L."/>
            <person name="Wang Z."/>
            <person name="Xia Z."/>
            <person name="Xiao L."/>
            <person name="Anderson O.D."/>
            <person name="Ouyang S."/>
            <person name="Liang Y."/>
            <person name="Zimin A.V."/>
            <person name="Pertea G."/>
            <person name="Qi P."/>
            <person name="Bennetzen J.L."/>
            <person name="Dai X."/>
            <person name="Dawson M.W."/>
            <person name="Muller H.G."/>
            <person name="Kugler K."/>
            <person name="Rivarola-Duarte L."/>
            <person name="Spannagl M."/>
            <person name="Mayer K.F.X."/>
            <person name="Lu F.H."/>
            <person name="Bevan M.W."/>
            <person name="Leroy P."/>
            <person name="Li P."/>
            <person name="You F.M."/>
            <person name="Sun Q."/>
            <person name="Liu Z."/>
            <person name="Lyons E."/>
            <person name="Wicker T."/>
            <person name="Salzberg S.L."/>
            <person name="Devos K.M."/>
            <person name="Dvorak J."/>
        </authorList>
    </citation>
    <scope>NUCLEOTIDE SEQUENCE [LARGE SCALE GENOMIC DNA]</scope>
    <source>
        <strain evidence="12">cv. AL8/78</strain>
    </source>
</reference>
<dbReference type="PROSITE" id="PS00027">
    <property type="entry name" value="HOMEOBOX_1"/>
    <property type="match status" value="1"/>
</dbReference>
<dbReference type="InterPro" id="IPR001356">
    <property type="entry name" value="HD"/>
</dbReference>
<sequence length="278" mass="29733">TMHRAAGLDLDLGLGLGLASQGSLTSSTTNASSSPASGSHPHAHAHWTGTLSSVRKEEPGMRTSTSPESGVSGGIKRGLERTGSGVFPAAGSDEDEDGGDRKKLRLSKDQAAVLEECFKMHSTLNPKQKTALANRLGLRPRQVEVWFQNRRARTKLKQTEVDCEHMKRWCEHLAEQNCRLEKEVAELRALNAAPPAHSGAATGPLTTLTMCLSCKRVASSSSASACNVPSFSANSGIGMPMPTPVALPEHRQFFCRFRDTEVTYGGSSGLVKVVKPAR</sequence>
<keyword evidence="4 8" id="KW-0238">DNA-binding</keyword>
<evidence type="ECO:0000256" key="3">
    <source>
        <dbReference type="ARBA" id="ARBA00023015"/>
    </source>
</evidence>
<feature type="compositionally biased region" description="Low complexity" evidence="10">
    <location>
        <begin position="20"/>
        <end position="40"/>
    </location>
</feature>
<dbReference type="InterPro" id="IPR050762">
    <property type="entry name" value="HD-ZIP_Homeobox_LZ_Class_II"/>
</dbReference>
<comment type="subcellular location">
    <subcellularLocation>
        <location evidence="1 8 9">Nucleus</location>
    </subcellularLocation>
</comment>
<evidence type="ECO:0000256" key="5">
    <source>
        <dbReference type="ARBA" id="ARBA00023155"/>
    </source>
</evidence>
<dbReference type="SMART" id="SM00389">
    <property type="entry name" value="HOX"/>
    <property type="match status" value="1"/>
</dbReference>
<name>A0A453QLE9_AEGTS</name>
<evidence type="ECO:0000256" key="10">
    <source>
        <dbReference type="SAM" id="MobiDB-lite"/>
    </source>
</evidence>
<reference evidence="12" key="4">
    <citation type="submission" date="2019-03" db="UniProtKB">
        <authorList>
            <consortium name="EnsemblPlants"/>
        </authorList>
    </citation>
    <scope>IDENTIFICATION</scope>
</reference>
<keyword evidence="6" id="KW-0804">Transcription</keyword>
<feature type="domain" description="Homeobox" evidence="11">
    <location>
        <begin position="97"/>
        <end position="157"/>
    </location>
</feature>
<dbReference type="InterPro" id="IPR009057">
    <property type="entry name" value="Homeodomain-like_sf"/>
</dbReference>
<dbReference type="GO" id="GO:0043565">
    <property type="term" value="F:sequence-specific DNA binding"/>
    <property type="evidence" value="ECO:0007669"/>
    <property type="project" value="InterPro"/>
</dbReference>
<dbReference type="AlphaFoldDB" id="A0A453QLE9"/>
<reference evidence="12" key="5">
    <citation type="journal article" date="2021" name="G3 (Bethesda)">
        <title>Aegilops tauschii genome assembly Aet v5.0 features greater sequence contiguity and improved annotation.</title>
        <authorList>
            <person name="Wang L."/>
            <person name="Zhu T."/>
            <person name="Rodriguez J.C."/>
            <person name="Deal K.R."/>
            <person name="Dubcovsky J."/>
            <person name="McGuire P.E."/>
            <person name="Lux T."/>
            <person name="Spannagl M."/>
            <person name="Mayer K.F.X."/>
            <person name="Baldrich P."/>
            <person name="Meyers B.C."/>
            <person name="Huo N."/>
            <person name="Gu Y.Q."/>
            <person name="Zhou H."/>
            <person name="Devos K.M."/>
            <person name="Bennetzen J.L."/>
            <person name="Unver T."/>
            <person name="Budak H."/>
            <person name="Gulick P.J."/>
            <person name="Galiba G."/>
            <person name="Kalapos B."/>
            <person name="Nelson D.R."/>
            <person name="Li P."/>
            <person name="You F.M."/>
            <person name="Luo M.C."/>
            <person name="Dvorak J."/>
        </authorList>
    </citation>
    <scope>NUCLEOTIDE SEQUENCE [LARGE SCALE GENOMIC DNA]</scope>
    <source>
        <strain evidence="12">cv. AL8/78</strain>
    </source>
</reference>
<comment type="similarity">
    <text evidence="2">Belongs to the HD-ZIP homeobox family. Class II subfamily.</text>
</comment>
<dbReference type="EnsemblPlants" id="AET7Gv20219600.12">
    <property type="protein sequence ID" value="AET7Gv20219600.12"/>
    <property type="gene ID" value="AET7Gv20219600"/>
</dbReference>
<dbReference type="PROSITE" id="PS50071">
    <property type="entry name" value="HOMEOBOX_2"/>
    <property type="match status" value="1"/>
</dbReference>
<dbReference type="PANTHER" id="PTHR45714">
    <property type="entry name" value="HOMEOBOX-LEUCINE ZIPPER PROTEIN HAT14"/>
    <property type="match status" value="1"/>
</dbReference>